<keyword evidence="2" id="KW-1185">Reference proteome</keyword>
<dbReference type="EMBL" id="JACIBT010000002">
    <property type="protein sequence ID" value="MBB3667629.1"/>
    <property type="molecule type" value="Genomic_DNA"/>
</dbReference>
<evidence type="ECO:0000313" key="2">
    <source>
        <dbReference type="Proteomes" id="UP000547528"/>
    </source>
</evidence>
<comment type="caution">
    <text evidence="1">The sequence shown here is derived from an EMBL/GenBank/DDBJ whole genome shotgun (WGS) entry which is preliminary data.</text>
</comment>
<dbReference type="Proteomes" id="UP000547528">
    <property type="component" value="Unassembled WGS sequence"/>
</dbReference>
<dbReference type="AlphaFoldDB" id="A0A7W5TVI7"/>
<organism evidence="1 2">
    <name type="scientific">Garicola koreensis</name>
    <dbReference type="NCBI Taxonomy" id="1262554"/>
    <lineage>
        <taxon>Bacteria</taxon>
        <taxon>Bacillati</taxon>
        <taxon>Actinomycetota</taxon>
        <taxon>Actinomycetes</taxon>
        <taxon>Micrococcales</taxon>
        <taxon>Micrococcaceae</taxon>
        <taxon>Garicola</taxon>
    </lineage>
</organism>
<name>A0A7W5TVI7_9MICC</name>
<evidence type="ECO:0000313" key="1">
    <source>
        <dbReference type="EMBL" id="MBB3667629.1"/>
    </source>
</evidence>
<proteinExistence type="predicted"/>
<gene>
    <name evidence="1" type="ORF">FHX47_001248</name>
</gene>
<sequence>MALSLHGLRGKIAAAAVVKSAAWRLGRVPGGARVVNTVASRVDPGGEATDSYRGLLAGLLYDTTQHDDGHEPVYDPVAGIVVGTATSPTPVSELSEAAYSYPTAGKHLAAAAAYRKPYVADFDAAYRHYERAHRLNPNDLRTVEGIVTLGARTHYDWRRIWGHAVQLKPRSGRLADQQLWEAVGRLFRQEPSADALADAVAALEARGDELAHLHQLMLDVLSIRLQFLGQFRPAFALRALMARNRVTELRGIPLESTLWLRHLLGAHAYLQDDEQLVAAADRPRVTVLNRRVETQVEKLRADVALFRGDARPVAEHARQRRSDLPLPGDDRMEQLVTGSRIAVVGPAAAEEQFGEQIEDHDVVVRTRHLAAPTAEQAARVGSRTDMAYYSGRDLWEGYEPIAAAAEAGEIQLAVTRPFYVDAMAEPPSWLRFARFEYGLYFRGAPQGIQRIIYDLLQFQPAQISVFHADFYAGEHAAVPGYRAGYGGFGPYAATNDVVVMHDVAYEFRVMQKLMGTGLITAYGAAAEVLQLNEGAYLQRVEQGPLGRGRN</sequence>
<accession>A0A7W5TVI7</accession>
<protein>
    <submittedName>
        <fullName evidence="1">Uncharacterized protein</fullName>
    </submittedName>
</protein>
<reference evidence="1 2" key="1">
    <citation type="submission" date="2020-08" db="EMBL/GenBank/DDBJ databases">
        <title>Sequencing the genomes of 1000 actinobacteria strains.</title>
        <authorList>
            <person name="Klenk H.-P."/>
        </authorList>
    </citation>
    <scope>NUCLEOTIDE SEQUENCE [LARGE SCALE GENOMIC DNA]</scope>
    <source>
        <strain evidence="1 2">DSM 28238</strain>
    </source>
</reference>
<dbReference type="RefSeq" id="WP_183358038.1">
    <property type="nucleotide sequence ID" value="NZ_BAABKR010000001.1"/>
</dbReference>